<dbReference type="Gene3D" id="3.30.420.10">
    <property type="entry name" value="Ribonuclease H-like superfamily/Ribonuclease H"/>
    <property type="match status" value="1"/>
</dbReference>
<dbReference type="AlphaFoldDB" id="A0A1Y2EFG6"/>
<accession>A0A1Y2EFG6</accession>
<dbReference type="GO" id="GO:0005634">
    <property type="term" value="C:nucleus"/>
    <property type="evidence" value="ECO:0007669"/>
    <property type="project" value="TreeGrafter"/>
</dbReference>
<organism evidence="2 3">
    <name type="scientific">Pseudomassariella vexata</name>
    <dbReference type="NCBI Taxonomy" id="1141098"/>
    <lineage>
        <taxon>Eukaryota</taxon>
        <taxon>Fungi</taxon>
        <taxon>Dikarya</taxon>
        <taxon>Ascomycota</taxon>
        <taxon>Pezizomycotina</taxon>
        <taxon>Sordariomycetes</taxon>
        <taxon>Xylariomycetidae</taxon>
        <taxon>Amphisphaeriales</taxon>
        <taxon>Pseudomassariaceae</taxon>
        <taxon>Pseudomassariella</taxon>
    </lineage>
</organism>
<keyword evidence="3" id="KW-1185">Reference proteome</keyword>
<feature type="domain" description="Gfd2/YDR514C-like C-terminal" evidence="1">
    <location>
        <begin position="181"/>
        <end position="363"/>
    </location>
</feature>
<dbReference type="InterPro" id="IPR012337">
    <property type="entry name" value="RNaseH-like_sf"/>
</dbReference>
<dbReference type="SUPFAM" id="SSF53098">
    <property type="entry name" value="Ribonuclease H-like"/>
    <property type="match status" value="1"/>
</dbReference>
<name>A0A1Y2EFG6_9PEZI</name>
<gene>
    <name evidence="2" type="ORF">BCR38DRAFT_332270</name>
</gene>
<dbReference type="EMBL" id="MCFJ01000002">
    <property type="protein sequence ID" value="ORY70157.1"/>
    <property type="molecule type" value="Genomic_DNA"/>
</dbReference>
<dbReference type="OrthoDB" id="5953249at2759"/>
<dbReference type="PANTHER" id="PTHR28083">
    <property type="entry name" value="GOOD FOR FULL DBP5 ACTIVITY PROTEIN 2"/>
    <property type="match status" value="1"/>
</dbReference>
<dbReference type="Proteomes" id="UP000193689">
    <property type="component" value="Unassembled WGS sequence"/>
</dbReference>
<dbReference type="InterPro" id="IPR048519">
    <property type="entry name" value="Gfd2/YDR514C-like_C"/>
</dbReference>
<proteinExistence type="predicted"/>
<dbReference type="InterPro" id="IPR040151">
    <property type="entry name" value="Gfd2/YDR514C-like"/>
</dbReference>
<dbReference type="PANTHER" id="PTHR28083:SF1">
    <property type="entry name" value="GOOD FOR FULL DBP5 ACTIVITY PROTEIN 2"/>
    <property type="match status" value="1"/>
</dbReference>
<dbReference type="Pfam" id="PF21762">
    <property type="entry name" value="DEDDh_C"/>
    <property type="match status" value="1"/>
</dbReference>
<dbReference type="InParanoid" id="A0A1Y2EFG6"/>
<comment type="caution">
    <text evidence="2">The sequence shown here is derived from an EMBL/GenBank/DDBJ whole genome shotgun (WGS) entry which is preliminary data.</text>
</comment>
<sequence length="386" mass="44167">NRVWDMFYIHDPYGRRNPLIFVPSIQFEQFLEIVNSRLQVNPKITCGALSERFYVTFGEFGTPRPRFLGRINNEGTYEMLKTTLGVPQNDLSQLDASNVQFFKDKFDGIYNTLRDSKKKKNPGLERLKKTLKQKAWGSIIKRVQRYLGLRIRTAYTESAGKPENWDIHKRPPFKTESSVRFVCVDVEAYERNNNIVTEVGIAILDTQKIVDTAPGDKGEDWFKLIEAHHLRVKERSYMVNQEFVRGCPDSFHFGTPEFVAESELSRCLAEIIGEPNADDQSPVVMVGHDVSIDLRYLKNAGYNIWILPQYLDEIDTQLMFQRLQMVSQGRSLELVCSELGIPGCNFHNAGNDAVYTLRAMIAMAISKKRGGLPAGSMPWSPRDMPK</sequence>
<dbReference type="STRING" id="1141098.A0A1Y2EFG6"/>
<dbReference type="GeneID" id="63771345"/>
<reference evidence="2 3" key="1">
    <citation type="submission" date="2016-07" db="EMBL/GenBank/DDBJ databases">
        <title>Pervasive Adenine N6-methylation of Active Genes in Fungi.</title>
        <authorList>
            <consortium name="DOE Joint Genome Institute"/>
            <person name="Mondo S.J."/>
            <person name="Dannebaum R.O."/>
            <person name="Kuo R.C."/>
            <person name="Labutti K."/>
            <person name="Haridas S."/>
            <person name="Kuo A."/>
            <person name="Salamov A."/>
            <person name="Ahrendt S.R."/>
            <person name="Lipzen A."/>
            <person name="Sullivan W."/>
            <person name="Andreopoulos W.B."/>
            <person name="Clum A."/>
            <person name="Lindquist E."/>
            <person name="Daum C."/>
            <person name="Ramamoorthy G.K."/>
            <person name="Gryganskyi A."/>
            <person name="Culley D."/>
            <person name="Magnuson J.K."/>
            <person name="James T.Y."/>
            <person name="O'Malley M.A."/>
            <person name="Stajich J.E."/>
            <person name="Spatafora J.W."/>
            <person name="Visel A."/>
            <person name="Grigoriev I.V."/>
        </authorList>
    </citation>
    <scope>NUCLEOTIDE SEQUENCE [LARGE SCALE GENOMIC DNA]</scope>
    <source>
        <strain evidence="2 3">CBS 129021</strain>
    </source>
</reference>
<dbReference type="InterPro" id="IPR036397">
    <property type="entry name" value="RNaseH_sf"/>
</dbReference>
<feature type="non-terminal residue" evidence="2">
    <location>
        <position position="1"/>
    </location>
</feature>
<evidence type="ECO:0000313" key="2">
    <source>
        <dbReference type="EMBL" id="ORY70157.1"/>
    </source>
</evidence>
<protein>
    <recommendedName>
        <fullName evidence="1">Gfd2/YDR514C-like C-terminal domain-containing protein</fullName>
    </recommendedName>
</protein>
<dbReference type="RefSeq" id="XP_040720107.1">
    <property type="nucleotide sequence ID" value="XM_040855133.1"/>
</dbReference>
<evidence type="ECO:0000313" key="3">
    <source>
        <dbReference type="Proteomes" id="UP000193689"/>
    </source>
</evidence>
<dbReference type="GO" id="GO:0003676">
    <property type="term" value="F:nucleic acid binding"/>
    <property type="evidence" value="ECO:0007669"/>
    <property type="project" value="InterPro"/>
</dbReference>
<evidence type="ECO:0000259" key="1">
    <source>
        <dbReference type="Pfam" id="PF21762"/>
    </source>
</evidence>